<dbReference type="EMBL" id="ADVR01000099">
    <property type="protein sequence ID" value="EFO79844.1"/>
    <property type="molecule type" value="Genomic_DNA"/>
</dbReference>
<evidence type="ECO:0000313" key="1">
    <source>
        <dbReference type="EMBL" id="EFO79844.1"/>
    </source>
</evidence>
<evidence type="ECO:0000313" key="2">
    <source>
        <dbReference type="Proteomes" id="UP000054010"/>
    </source>
</evidence>
<dbReference type="STRING" id="765420.OSCT_2297"/>
<dbReference type="AlphaFoldDB" id="E1IG46"/>
<proteinExistence type="predicted"/>
<comment type="caution">
    <text evidence="1">The sequence shown here is derived from an EMBL/GenBank/DDBJ whole genome shotgun (WGS) entry which is preliminary data.</text>
</comment>
<keyword evidence="2" id="KW-1185">Reference proteome</keyword>
<name>E1IG46_9CHLR</name>
<dbReference type="HOGENOM" id="CLU_2523001_0_0_0"/>
<protein>
    <submittedName>
        <fullName evidence="1">Uncharacterized protein</fullName>
    </submittedName>
</protein>
<dbReference type="Proteomes" id="UP000054010">
    <property type="component" value="Unassembled WGS sequence"/>
</dbReference>
<gene>
    <name evidence="1" type="ORF">OSCT_2297</name>
</gene>
<organism evidence="1 2">
    <name type="scientific">Oscillochloris trichoides DG-6</name>
    <dbReference type="NCBI Taxonomy" id="765420"/>
    <lineage>
        <taxon>Bacteria</taxon>
        <taxon>Bacillati</taxon>
        <taxon>Chloroflexota</taxon>
        <taxon>Chloroflexia</taxon>
        <taxon>Chloroflexales</taxon>
        <taxon>Chloroflexineae</taxon>
        <taxon>Oscillochloridaceae</taxon>
        <taxon>Oscillochloris</taxon>
    </lineage>
</organism>
<dbReference type="eggNOG" id="ENOG5030SKW">
    <property type="taxonomic scope" value="Bacteria"/>
</dbReference>
<accession>E1IG46</accession>
<sequence>MTLDEAIAELTQRISAASASSVVRITRVSGEEATIRAYAPIADENAIKEATVDLTLQLLTSEGLDVQVLVYDIETSLPPEE</sequence>
<dbReference type="OrthoDB" id="164795at2"/>
<reference evidence="1 2" key="1">
    <citation type="journal article" date="2011" name="J. Bacteriol.">
        <title>Draft genome sequence of the anoxygenic filamentous phototrophic bacterium Oscillochloris trichoides subsp. DG-6.</title>
        <authorList>
            <person name="Kuznetsov B.B."/>
            <person name="Ivanovsky R.N."/>
            <person name="Keppen O.I."/>
            <person name="Sukhacheva M.V."/>
            <person name="Bumazhkin B.K."/>
            <person name="Patutina E.O."/>
            <person name="Beletsky A.V."/>
            <person name="Mardanov A.V."/>
            <person name="Baslerov R.V."/>
            <person name="Panteleeva A.N."/>
            <person name="Kolganova T.V."/>
            <person name="Ravin N.V."/>
            <person name="Skryabin K.G."/>
        </authorList>
    </citation>
    <scope>NUCLEOTIDE SEQUENCE [LARGE SCALE GENOMIC DNA]</scope>
    <source>
        <strain evidence="1 2">DG-6</strain>
    </source>
</reference>